<accession>A0A3P7TFS3</accession>
<evidence type="ECO:0000313" key="4">
    <source>
        <dbReference type="WBParaSite" id="HPBE_0000049601-mRNA-1"/>
    </source>
</evidence>
<evidence type="ECO:0000313" key="2">
    <source>
        <dbReference type="EMBL" id="VDO18879.1"/>
    </source>
</evidence>
<dbReference type="EMBL" id="UZAH01000356">
    <property type="protein sequence ID" value="VDO18879.1"/>
    <property type="molecule type" value="Genomic_DNA"/>
</dbReference>
<feature type="chain" id="PRO_5044551210" evidence="1">
    <location>
        <begin position="16"/>
        <end position="94"/>
    </location>
</feature>
<keyword evidence="1" id="KW-0732">Signal</keyword>
<dbReference type="Proteomes" id="UP000050761">
    <property type="component" value="Unassembled WGS sequence"/>
</dbReference>
<dbReference type="WBParaSite" id="HPBE_0000049601-mRNA-1">
    <property type="protein sequence ID" value="HPBE_0000049601-mRNA-1"/>
    <property type="gene ID" value="HPBE_0000049601"/>
</dbReference>
<reference evidence="2 3" key="1">
    <citation type="submission" date="2018-11" db="EMBL/GenBank/DDBJ databases">
        <authorList>
            <consortium name="Pathogen Informatics"/>
        </authorList>
    </citation>
    <scope>NUCLEOTIDE SEQUENCE [LARGE SCALE GENOMIC DNA]</scope>
</reference>
<sequence length="94" mass="10549">MLILLLSMVITCCVGEWTVDLEYSLNNLNDVYPLGKIELRRSFDGNYTGTFRAATDCRLGEKMIADPSSMYQVLAKSSTYPKEQLLSSSKTVRS</sequence>
<dbReference type="AlphaFoldDB" id="A0A183F2W1"/>
<proteinExistence type="predicted"/>
<name>A0A183F2W1_HELPZ</name>
<gene>
    <name evidence="2" type="ORF">HPBE_LOCUS497</name>
</gene>
<evidence type="ECO:0000313" key="3">
    <source>
        <dbReference type="Proteomes" id="UP000050761"/>
    </source>
</evidence>
<protein>
    <submittedName>
        <fullName evidence="2 4">Uncharacterized protein</fullName>
    </submittedName>
</protein>
<accession>A0A183F2W1</accession>
<keyword evidence="3" id="KW-1185">Reference proteome</keyword>
<evidence type="ECO:0000256" key="1">
    <source>
        <dbReference type="SAM" id="SignalP"/>
    </source>
</evidence>
<reference evidence="4" key="2">
    <citation type="submission" date="2019-09" db="UniProtKB">
        <authorList>
            <consortium name="WormBaseParasite"/>
        </authorList>
    </citation>
    <scope>IDENTIFICATION</scope>
</reference>
<dbReference type="OrthoDB" id="1894652at2759"/>
<feature type="signal peptide" evidence="1">
    <location>
        <begin position="1"/>
        <end position="15"/>
    </location>
</feature>
<organism evidence="3 4">
    <name type="scientific">Heligmosomoides polygyrus</name>
    <name type="common">Parasitic roundworm</name>
    <dbReference type="NCBI Taxonomy" id="6339"/>
    <lineage>
        <taxon>Eukaryota</taxon>
        <taxon>Metazoa</taxon>
        <taxon>Ecdysozoa</taxon>
        <taxon>Nematoda</taxon>
        <taxon>Chromadorea</taxon>
        <taxon>Rhabditida</taxon>
        <taxon>Rhabditina</taxon>
        <taxon>Rhabditomorpha</taxon>
        <taxon>Strongyloidea</taxon>
        <taxon>Heligmosomidae</taxon>
        <taxon>Heligmosomoides</taxon>
    </lineage>
</organism>